<evidence type="ECO:0000256" key="4">
    <source>
        <dbReference type="RuleBase" id="RU361267"/>
    </source>
</evidence>
<dbReference type="InterPro" id="IPR004552">
    <property type="entry name" value="AGP_acyltrans"/>
</dbReference>
<keyword evidence="4" id="KW-1208">Phospholipid metabolism</keyword>
<evidence type="ECO:0000256" key="2">
    <source>
        <dbReference type="ARBA" id="ARBA00022679"/>
    </source>
</evidence>
<dbReference type="CDD" id="cd07989">
    <property type="entry name" value="LPLAT_AGPAT-like"/>
    <property type="match status" value="1"/>
</dbReference>
<dbReference type="InterPro" id="IPR002123">
    <property type="entry name" value="Plipid/glycerol_acylTrfase"/>
</dbReference>
<evidence type="ECO:0000259" key="6">
    <source>
        <dbReference type="SMART" id="SM00563"/>
    </source>
</evidence>
<keyword evidence="4" id="KW-0594">Phospholipid biosynthesis</keyword>
<organism evidence="7 8">
    <name type="scientific">candidate division WOR-1 bacterium RIFCSPLOWO2_02_FULL_46_20</name>
    <dbReference type="NCBI Taxonomy" id="1802567"/>
    <lineage>
        <taxon>Bacteria</taxon>
        <taxon>Bacillati</taxon>
        <taxon>Saganbacteria</taxon>
    </lineage>
</organism>
<dbReference type="SUPFAM" id="SSF69593">
    <property type="entry name" value="Glycerol-3-phosphate (1)-acyltransferase"/>
    <property type="match status" value="1"/>
</dbReference>
<comment type="similarity">
    <text evidence="1 4">Belongs to the 1-acyl-sn-glycerol-3-phosphate acyltransferase family.</text>
</comment>
<dbReference type="Pfam" id="PF01553">
    <property type="entry name" value="Acyltransferase"/>
    <property type="match status" value="1"/>
</dbReference>
<gene>
    <name evidence="7" type="ORF">A3H38_06090</name>
</gene>
<comment type="catalytic activity">
    <reaction evidence="4">
        <text>a 1-acyl-sn-glycero-3-phosphate + an acyl-CoA = a 1,2-diacyl-sn-glycero-3-phosphate + CoA</text>
        <dbReference type="Rhea" id="RHEA:19709"/>
        <dbReference type="ChEBI" id="CHEBI:57287"/>
        <dbReference type="ChEBI" id="CHEBI:57970"/>
        <dbReference type="ChEBI" id="CHEBI:58342"/>
        <dbReference type="ChEBI" id="CHEBI:58608"/>
        <dbReference type="EC" id="2.3.1.51"/>
    </reaction>
</comment>
<dbReference type="Proteomes" id="UP000176938">
    <property type="component" value="Unassembled WGS sequence"/>
</dbReference>
<dbReference type="SMART" id="SM00563">
    <property type="entry name" value="PlsC"/>
    <property type="match status" value="1"/>
</dbReference>
<feature type="transmembrane region" description="Helical" evidence="5">
    <location>
        <begin position="6"/>
        <end position="32"/>
    </location>
</feature>
<dbReference type="EMBL" id="METP01000040">
    <property type="protein sequence ID" value="OGC05532.1"/>
    <property type="molecule type" value="Genomic_DNA"/>
</dbReference>
<dbReference type="PANTHER" id="PTHR10434">
    <property type="entry name" value="1-ACYL-SN-GLYCEROL-3-PHOSPHATE ACYLTRANSFERASE"/>
    <property type="match status" value="1"/>
</dbReference>
<dbReference type="GO" id="GO:0006654">
    <property type="term" value="P:phosphatidic acid biosynthetic process"/>
    <property type="evidence" value="ECO:0007669"/>
    <property type="project" value="TreeGrafter"/>
</dbReference>
<keyword evidence="3 4" id="KW-0012">Acyltransferase</keyword>
<protein>
    <recommendedName>
        <fullName evidence="4">1-acyl-sn-glycerol-3-phosphate acyltransferase</fullName>
        <ecNumber evidence="4">2.3.1.51</ecNumber>
    </recommendedName>
</protein>
<evidence type="ECO:0000313" key="8">
    <source>
        <dbReference type="Proteomes" id="UP000176938"/>
    </source>
</evidence>
<accession>A0A1F4RBI1</accession>
<keyword evidence="4" id="KW-0444">Lipid biosynthesis</keyword>
<dbReference type="EC" id="2.3.1.51" evidence="4"/>
<dbReference type="GO" id="GO:0016020">
    <property type="term" value="C:membrane"/>
    <property type="evidence" value="ECO:0007669"/>
    <property type="project" value="InterPro"/>
</dbReference>
<keyword evidence="5" id="KW-1133">Transmembrane helix</keyword>
<keyword evidence="5" id="KW-0472">Membrane</keyword>
<keyword evidence="5" id="KW-0812">Transmembrane</keyword>
<keyword evidence="4" id="KW-0443">Lipid metabolism</keyword>
<comment type="caution">
    <text evidence="7">The sequence shown here is derived from an EMBL/GenBank/DDBJ whole genome shotgun (WGS) entry which is preliminary data.</text>
</comment>
<dbReference type="AlphaFoldDB" id="A0A1F4RBI1"/>
<comment type="domain">
    <text evidence="4">The HXXXXD motif is essential for acyltransferase activity and may constitute the binding site for the phosphate moiety of the glycerol-3-phosphate.</text>
</comment>
<proteinExistence type="inferred from homology"/>
<name>A0A1F4RBI1_UNCSA</name>
<feature type="domain" description="Phospholipid/glycerol acyltransferase" evidence="6">
    <location>
        <begin position="73"/>
        <end position="187"/>
    </location>
</feature>
<evidence type="ECO:0000256" key="5">
    <source>
        <dbReference type="SAM" id="Phobius"/>
    </source>
</evidence>
<evidence type="ECO:0000256" key="3">
    <source>
        <dbReference type="ARBA" id="ARBA00023315"/>
    </source>
</evidence>
<evidence type="ECO:0000313" key="7">
    <source>
        <dbReference type="EMBL" id="OGC05532.1"/>
    </source>
</evidence>
<dbReference type="NCBIfam" id="TIGR00530">
    <property type="entry name" value="AGP_acyltrn"/>
    <property type="match status" value="1"/>
</dbReference>
<dbReference type="GO" id="GO:0003841">
    <property type="term" value="F:1-acylglycerol-3-phosphate O-acyltransferase activity"/>
    <property type="evidence" value="ECO:0007669"/>
    <property type="project" value="UniProtKB-UniRule"/>
</dbReference>
<evidence type="ECO:0000256" key="1">
    <source>
        <dbReference type="ARBA" id="ARBA00008655"/>
    </source>
</evidence>
<reference evidence="7 8" key="1">
    <citation type="journal article" date="2016" name="Nat. Commun.">
        <title>Thousands of microbial genomes shed light on interconnected biogeochemical processes in an aquifer system.</title>
        <authorList>
            <person name="Anantharaman K."/>
            <person name="Brown C.T."/>
            <person name="Hug L.A."/>
            <person name="Sharon I."/>
            <person name="Castelle C.J."/>
            <person name="Probst A.J."/>
            <person name="Thomas B.C."/>
            <person name="Singh A."/>
            <person name="Wilkins M.J."/>
            <person name="Karaoz U."/>
            <person name="Brodie E.L."/>
            <person name="Williams K.H."/>
            <person name="Hubbard S.S."/>
            <person name="Banfield J.F."/>
        </authorList>
    </citation>
    <scope>NUCLEOTIDE SEQUENCE [LARGE SCALE GENOMIC DNA]</scope>
</reference>
<dbReference type="PANTHER" id="PTHR10434:SF66">
    <property type="entry name" value="PHOSPHOLIPID_GLYCEROL ACYLTRANSFERASE DOMAIN-CONTAINING PROTEIN"/>
    <property type="match status" value="1"/>
</dbReference>
<sequence length="234" mass="26116">MIFRVVHTVFFYIITIVSFLVGTTVIIPLVFFSRSKHKSFQFSAHLWARFLSFFSGVKVKVSGRENLPKNTTVIYAANHQGMADILIVLACLPAGFRFAVKSELFKVPLFGWYLKRAGYFSIDRKLILSAYRTVETIVEIIKAGESVLIFPEGTRSKTGELGRFKRGSLLAALKSGAPIIPIAISGSFNILPRGSWLINPTPVKLSVGQPIRIETEADYDTKVAEVREAIEQML</sequence>
<keyword evidence="2 4" id="KW-0808">Transferase</keyword>